<keyword evidence="5 9" id="KW-0812">Transmembrane</keyword>
<evidence type="ECO:0000256" key="3">
    <source>
        <dbReference type="ARBA" id="ARBA00022448"/>
    </source>
</evidence>
<evidence type="ECO:0000259" key="11">
    <source>
        <dbReference type="PROSITE" id="PS50928"/>
    </source>
</evidence>
<evidence type="ECO:0000256" key="1">
    <source>
        <dbReference type="ARBA" id="ARBA00004651"/>
    </source>
</evidence>
<keyword evidence="3 9" id="KW-0813">Transport</keyword>
<proteinExistence type="inferred from homology"/>
<keyword evidence="4" id="KW-1003">Cell membrane</keyword>
<dbReference type="PANTHER" id="PTHR30151">
    <property type="entry name" value="ALKANE SULFONATE ABC TRANSPORTER-RELATED, MEMBRANE SUBUNIT"/>
    <property type="match status" value="1"/>
</dbReference>
<feature type="transmembrane region" description="Helical" evidence="9">
    <location>
        <begin position="128"/>
        <end position="146"/>
    </location>
</feature>
<dbReference type="PANTHER" id="PTHR30151:SF38">
    <property type="entry name" value="ALIPHATIC SULFONATES TRANSPORT PERMEASE PROTEIN SSUC-RELATED"/>
    <property type="match status" value="1"/>
</dbReference>
<feature type="compositionally biased region" description="Low complexity" evidence="10">
    <location>
        <begin position="9"/>
        <end position="21"/>
    </location>
</feature>
<evidence type="ECO:0000313" key="13">
    <source>
        <dbReference type="Proteomes" id="UP000322110"/>
    </source>
</evidence>
<feature type="transmembrane region" description="Helical" evidence="9">
    <location>
        <begin position="152"/>
        <end position="174"/>
    </location>
</feature>
<evidence type="ECO:0000256" key="5">
    <source>
        <dbReference type="ARBA" id="ARBA00022692"/>
    </source>
</evidence>
<name>A0A5B2TFV7_9PROT</name>
<reference evidence="12 13" key="1">
    <citation type="journal article" date="2015" name="Int. J. Syst. Evol. Microbiol.">
        <title>Roseomonas oryzae sp. nov., isolated from paddy rhizosphere soil.</title>
        <authorList>
            <person name="Ramaprasad E.V."/>
            <person name="Sasikala Ch."/>
            <person name="Ramana Ch.V."/>
        </authorList>
    </citation>
    <scope>NUCLEOTIDE SEQUENCE [LARGE SCALE GENOMIC DNA]</scope>
    <source>
        <strain evidence="12 13">KCTC 42542</strain>
    </source>
</reference>
<dbReference type="RefSeq" id="WP_149811861.1">
    <property type="nucleotide sequence ID" value="NZ_VUKA01000003.1"/>
</dbReference>
<dbReference type="GO" id="GO:0005886">
    <property type="term" value="C:plasma membrane"/>
    <property type="evidence" value="ECO:0007669"/>
    <property type="project" value="UniProtKB-SubCell"/>
</dbReference>
<evidence type="ECO:0000256" key="8">
    <source>
        <dbReference type="ARBA" id="ARBA00056719"/>
    </source>
</evidence>
<evidence type="ECO:0000256" key="7">
    <source>
        <dbReference type="ARBA" id="ARBA00023136"/>
    </source>
</evidence>
<comment type="function">
    <text evidence="8">Probably part of an ABC transporter complex. Probably responsible for the translocation of the substrate across the membrane.</text>
</comment>
<keyword evidence="7 9" id="KW-0472">Membrane</keyword>
<dbReference type="FunFam" id="1.10.3720.10:FF:000003">
    <property type="entry name" value="Aliphatic sulfonate ABC transporter permease"/>
    <property type="match status" value="1"/>
</dbReference>
<accession>A0A5B2TFV7</accession>
<dbReference type="Gene3D" id="1.10.3720.10">
    <property type="entry name" value="MetI-like"/>
    <property type="match status" value="1"/>
</dbReference>
<evidence type="ECO:0000256" key="4">
    <source>
        <dbReference type="ARBA" id="ARBA00022475"/>
    </source>
</evidence>
<dbReference type="AlphaFoldDB" id="A0A5B2TFV7"/>
<dbReference type="SUPFAM" id="SSF161098">
    <property type="entry name" value="MetI-like"/>
    <property type="match status" value="1"/>
</dbReference>
<evidence type="ECO:0000256" key="6">
    <source>
        <dbReference type="ARBA" id="ARBA00022989"/>
    </source>
</evidence>
<dbReference type="CDD" id="cd06261">
    <property type="entry name" value="TM_PBP2"/>
    <property type="match status" value="1"/>
</dbReference>
<feature type="region of interest" description="Disordered" evidence="10">
    <location>
        <begin position="1"/>
        <end position="21"/>
    </location>
</feature>
<comment type="caution">
    <text evidence="12">The sequence shown here is derived from an EMBL/GenBank/DDBJ whole genome shotgun (WGS) entry which is preliminary data.</text>
</comment>
<dbReference type="InterPro" id="IPR035906">
    <property type="entry name" value="MetI-like_sf"/>
</dbReference>
<evidence type="ECO:0000256" key="2">
    <source>
        <dbReference type="ARBA" id="ARBA00009306"/>
    </source>
</evidence>
<comment type="subcellular location">
    <subcellularLocation>
        <location evidence="1 9">Cell membrane</location>
        <topology evidence="1 9">Multi-pass membrane protein</topology>
    </subcellularLocation>
</comment>
<protein>
    <submittedName>
        <fullName evidence="12">ABC transporter permease subunit</fullName>
    </submittedName>
</protein>
<dbReference type="PROSITE" id="PS50928">
    <property type="entry name" value="ABC_TM1"/>
    <property type="match status" value="1"/>
</dbReference>
<gene>
    <name evidence="12" type="ORF">F0Q34_08890</name>
</gene>
<comment type="similarity">
    <text evidence="2 9">Belongs to the binding-protein-dependent transport system permease family.</text>
</comment>
<dbReference type="EMBL" id="VUKA01000003">
    <property type="protein sequence ID" value="KAA2213357.1"/>
    <property type="molecule type" value="Genomic_DNA"/>
</dbReference>
<feature type="transmembrane region" description="Helical" evidence="9">
    <location>
        <begin position="93"/>
        <end position="116"/>
    </location>
</feature>
<dbReference type="InterPro" id="IPR000515">
    <property type="entry name" value="MetI-like"/>
</dbReference>
<evidence type="ECO:0000256" key="10">
    <source>
        <dbReference type="SAM" id="MobiDB-lite"/>
    </source>
</evidence>
<dbReference type="Proteomes" id="UP000322110">
    <property type="component" value="Unassembled WGS sequence"/>
</dbReference>
<evidence type="ECO:0000313" key="12">
    <source>
        <dbReference type="EMBL" id="KAA2213357.1"/>
    </source>
</evidence>
<keyword evidence="13" id="KW-1185">Reference proteome</keyword>
<keyword evidence="6 9" id="KW-1133">Transmembrane helix</keyword>
<dbReference type="GO" id="GO:0042918">
    <property type="term" value="P:alkanesulfonate transmembrane transport"/>
    <property type="evidence" value="ECO:0007669"/>
    <property type="project" value="UniProtKB-ARBA"/>
</dbReference>
<feature type="transmembrane region" description="Helical" evidence="9">
    <location>
        <begin position="247"/>
        <end position="266"/>
    </location>
</feature>
<organism evidence="12 13">
    <name type="scientific">Teichococcus oryzae</name>
    <dbReference type="NCBI Taxonomy" id="1608942"/>
    <lineage>
        <taxon>Bacteria</taxon>
        <taxon>Pseudomonadati</taxon>
        <taxon>Pseudomonadota</taxon>
        <taxon>Alphaproteobacteria</taxon>
        <taxon>Acetobacterales</taxon>
        <taxon>Roseomonadaceae</taxon>
        <taxon>Roseomonas</taxon>
    </lineage>
</organism>
<evidence type="ECO:0000256" key="9">
    <source>
        <dbReference type="RuleBase" id="RU363032"/>
    </source>
</evidence>
<sequence>MSVSVDLTAQPASDRPAAPPAATRHGFIRLPKPSHLRRFLVPVLLVLSWQVAAQAGWISTRLMAPPLDIAAAAWSLTVTGELPYHLLVSLQRVVIGLAIAIFAGVSLGLTAGLSKLGEDAVDASMQMLRALPFLALVPLFILWFGIGETTKIALVALGATFPIYLTLFGGIRGVDPKLLEAGRILGLDRAGQIRHIILPAALPQALVGLRYGLGTAWLSLVVGEQINATAGIGFLVMDAREFLRTDVILVGLLVYALLGLGADQLVRMVERRALAWRPSLVREG</sequence>
<dbReference type="OrthoDB" id="9799271at2"/>
<dbReference type="Pfam" id="PF00528">
    <property type="entry name" value="BPD_transp_1"/>
    <property type="match status" value="1"/>
</dbReference>
<feature type="domain" description="ABC transmembrane type-1" evidence="11">
    <location>
        <begin position="86"/>
        <end position="266"/>
    </location>
</feature>